<dbReference type="GO" id="GO:0000976">
    <property type="term" value="F:transcription cis-regulatory region binding"/>
    <property type="evidence" value="ECO:0007669"/>
    <property type="project" value="TreeGrafter"/>
</dbReference>
<sequence>MSRQHQFKVREENILAMAEQLLLESGNGDITLDSLADQLDLAKGTLYKHFSSKDELYLRIIIRYEEQLFAINRIDDGASAGVARMIFQQLLNPQKAMLLNQIEERLAASVTGLNRLFGELYDIRRQRMKRLIDIVSAHLKDERSSMSTRDYLSSIWAMGQGGAGLLNSSFYQRYLGRRDTLRYALVIQMLDLPSHYPICDVNEPLLDEDMQELVEQIETESEAHRNTTY</sequence>
<evidence type="ECO:0000256" key="1">
    <source>
        <dbReference type="ARBA" id="ARBA00023015"/>
    </source>
</evidence>
<dbReference type="PANTHER" id="PTHR30055">
    <property type="entry name" value="HTH-TYPE TRANSCRIPTIONAL REGULATOR RUTR"/>
    <property type="match status" value="1"/>
</dbReference>
<dbReference type="SUPFAM" id="SSF46689">
    <property type="entry name" value="Homeodomain-like"/>
    <property type="match status" value="1"/>
</dbReference>
<dbReference type="STRING" id="45610.AOC03_02530"/>
<dbReference type="AlphaFoldDB" id="A0A0M4T6I2"/>
<dbReference type="Gene3D" id="1.10.357.10">
    <property type="entry name" value="Tetracycline Repressor, domain 2"/>
    <property type="match status" value="1"/>
</dbReference>
<dbReference type="InterPro" id="IPR001647">
    <property type="entry name" value="HTH_TetR"/>
</dbReference>
<protein>
    <submittedName>
        <fullName evidence="6">TetR family transcriptional regulator</fullName>
    </submittedName>
</protein>
<dbReference type="PANTHER" id="PTHR30055:SF234">
    <property type="entry name" value="HTH-TYPE TRANSCRIPTIONAL REGULATOR BETI"/>
    <property type="match status" value="1"/>
</dbReference>
<feature type="domain" description="HTH tetR-type" evidence="5">
    <location>
        <begin position="8"/>
        <end position="68"/>
    </location>
</feature>
<dbReference type="PROSITE" id="PS50977">
    <property type="entry name" value="HTH_TETR_2"/>
    <property type="match status" value="1"/>
</dbReference>
<name>A0A0M4T6I2_9GAMM</name>
<keyword evidence="1" id="KW-0805">Transcription regulation</keyword>
<organism evidence="6 7">
    <name type="scientific">Psychrobacter urativorans</name>
    <dbReference type="NCBI Taxonomy" id="45610"/>
    <lineage>
        <taxon>Bacteria</taxon>
        <taxon>Pseudomonadati</taxon>
        <taxon>Pseudomonadota</taxon>
        <taxon>Gammaproteobacteria</taxon>
        <taxon>Moraxellales</taxon>
        <taxon>Moraxellaceae</taxon>
        <taxon>Psychrobacter</taxon>
    </lineage>
</organism>
<evidence type="ECO:0000256" key="3">
    <source>
        <dbReference type="ARBA" id="ARBA00023163"/>
    </source>
</evidence>
<evidence type="ECO:0000256" key="4">
    <source>
        <dbReference type="PROSITE-ProRule" id="PRU00335"/>
    </source>
</evidence>
<accession>A0A0M4T6I2</accession>
<dbReference type="OrthoDB" id="63332at2"/>
<feature type="DNA-binding region" description="H-T-H motif" evidence="4">
    <location>
        <begin position="31"/>
        <end position="50"/>
    </location>
</feature>
<evidence type="ECO:0000313" key="6">
    <source>
        <dbReference type="EMBL" id="ALF59059.1"/>
    </source>
</evidence>
<dbReference type="InterPro" id="IPR050109">
    <property type="entry name" value="HTH-type_TetR-like_transc_reg"/>
</dbReference>
<evidence type="ECO:0000256" key="2">
    <source>
        <dbReference type="ARBA" id="ARBA00023125"/>
    </source>
</evidence>
<dbReference type="KEGG" id="pur:AOC03_02530"/>
<reference evidence="6 7" key="1">
    <citation type="submission" date="2015-09" db="EMBL/GenBank/DDBJ databases">
        <title>Complete genome of Psychrobacter urativorans R10.10B.</title>
        <authorList>
            <person name="See-Too W.S."/>
            <person name="Chan K.G."/>
        </authorList>
    </citation>
    <scope>NUCLEOTIDE SEQUENCE [LARGE SCALE GENOMIC DNA]</scope>
    <source>
        <strain evidence="6 7">R10.10B</strain>
    </source>
</reference>
<dbReference type="PRINTS" id="PR00455">
    <property type="entry name" value="HTHTETR"/>
</dbReference>
<dbReference type="InterPro" id="IPR009057">
    <property type="entry name" value="Homeodomain-like_sf"/>
</dbReference>
<proteinExistence type="predicted"/>
<dbReference type="Pfam" id="PF00440">
    <property type="entry name" value="TetR_N"/>
    <property type="match status" value="1"/>
</dbReference>
<dbReference type="Proteomes" id="UP000059847">
    <property type="component" value="Chromosome"/>
</dbReference>
<keyword evidence="7" id="KW-1185">Reference proteome</keyword>
<dbReference type="EMBL" id="CP012678">
    <property type="protein sequence ID" value="ALF59059.1"/>
    <property type="molecule type" value="Genomic_DNA"/>
</dbReference>
<keyword evidence="3" id="KW-0804">Transcription</keyword>
<evidence type="ECO:0000313" key="7">
    <source>
        <dbReference type="Proteomes" id="UP000059847"/>
    </source>
</evidence>
<dbReference type="GO" id="GO:0003700">
    <property type="term" value="F:DNA-binding transcription factor activity"/>
    <property type="evidence" value="ECO:0007669"/>
    <property type="project" value="TreeGrafter"/>
</dbReference>
<keyword evidence="2 4" id="KW-0238">DNA-binding</keyword>
<evidence type="ECO:0000259" key="5">
    <source>
        <dbReference type="PROSITE" id="PS50977"/>
    </source>
</evidence>
<gene>
    <name evidence="6" type="ORF">AOC03_02530</name>
</gene>
<dbReference type="RefSeq" id="WP_062533455.1">
    <property type="nucleotide sequence ID" value="NZ_CP012678.1"/>
</dbReference>